<comment type="similarity">
    <text evidence="1">Belongs to the sulfotransferase 1 family.</text>
</comment>
<evidence type="ECO:0000256" key="1">
    <source>
        <dbReference type="RuleBase" id="RU361155"/>
    </source>
</evidence>
<keyword evidence="1" id="KW-0808">Transferase</keyword>
<dbReference type="AlphaFoldDB" id="A0AAV2KQT7"/>
<dbReference type="EC" id="2.8.2.-" evidence="1"/>
<protein>
    <recommendedName>
        <fullName evidence="1">Sulfotransferase</fullName>
        <ecNumber evidence="1">2.8.2.-</ecNumber>
    </recommendedName>
</protein>
<dbReference type="InterPro" id="IPR027417">
    <property type="entry name" value="P-loop_NTPase"/>
</dbReference>
<dbReference type="GO" id="GO:0006044">
    <property type="term" value="P:N-acetylglucosamine metabolic process"/>
    <property type="evidence" value="ECO:0007669"/>
    <property type="project" value="TreeGrafter"/>
</dbReference>
<dbReference type="EMBL" id="OZ035824">
    <property type="protein sequence ID" value="CAL1592423.1"/>
    <property type="molecule type" value="Genomic_DNA"/>
</dbReference>
<dbReference type="PANTHER" id="PTHR10704">
    <property type="entry name" value="CARBOHYDRATE SULFOTRANSFERASE"/>
    <property type="match status" value="1"/>
</dbReference>
<name>A0AAV2KQT7_KNICA</name>
<dbReference type="Gene3D" id="3.40.50.300">
    <property type="entry name" value="P-loop containing nucleotide triphosphate hydrolases"/>
    <property type="match status" value="1"/>
</dbReference>
<dbReference type="InterPro" id="IPR051135">
    <property type="entry name" value="Gal/GlcNAc/GalNAc_ST"/>
</dbReference>
<dbReference type="InterPro" id="IPR000863">
    <property type="entry name" value="Sulfotransferase_dom"/>
</dbReference>
<sequence>MRSREESSKSFTRDNSMVLEQKNVSAADIQYHVMQEICRSHIRIRETALQKPPPFLQGRYKLVRYEDLARAPLEEITSIYDFVGLEMSGALEEWIYKVTHGKGKGTRKEAFEVTSRNAVDVSQAWRTKLPHAKVRRVQDLCRSAMSMLGYRPVNNDKEQRKLDIDLLVPREPYRFSWLPAETEQPNVKP</sequence>
<dbReference type="Proteomes" id="UP001497482">
    <property type="component" value="Chromosome 2"/>
</dbReference>
<organism evidence="3 4">
    <name type="scientific">Knipowitschia caucasica</name>
    <name type="common">Caucasian dwarf goby</name>
    <name type="synonym">Pomatoschistus caucasicus</name>
    <dbReference type="NCBI Taxonomy" id="637954"/>
    <lineage>
        <taxon>Eukaryota</taxon>
        <taxon>Metazoa</taxon>
        <taxon>Chordata</taxon>
        <taxon>Craniata</taxon>
        <taxon>Vertebrata</taxon>
        <taxon>Euteleostomi</taxon>
        <taxon>Actinopterygii</taxon>
        <taxon>Neopterygii</taxon>
        <taxon>Teleostei</taxon>
        <taxon>Neoteleostei</taxon>
        <taxon>Acanthomorphata</taxon>
        <taxon>Gobiaria</taxon>
        <taxon>Gobiiformes</taxon>
        <taxon>Gobioidei</taxon>
        <taxon>Gobiidae</taxon>
        <taxon>Gobiinae</taxon>
        <taxon>Knipowitschia</taxon>
    </lineage>
</organism>
<proteinExistence type="inferred from homology"/>
<evidence type="ECO:0000313" key="4">
    <source>
        <dbReference type="Proteomes" id="UP001497482"/>
    </source>
</evidence>
<feature type="domain" description="Sulfotransferase" evidence="2">
    <location>
        <begin position="55"/>
        <end position="147"/>
    </location>
</feature>
<reference evidence="3 4" key="1">
    <citation type="submission" date="2024-04" db="EMBL/GenBank/DDBJ databases">
        <authorList>
            <person name="Waldvogel A.-M."/>
            <person name="Schoenle A."/>
        </authorList>
    </citation>
    <scope>NUCLEOTIDE SEQUENCE [LARGE SCALE GENOMIC DNA]</scope>
</reference>
<keyword evidence="4" id="KW-1185">Reference proteome</keyword>
<accession>A0AAV2KQT7</accession>
<dbReference type="PANTHER" id="PTHR10704:SF4">
    <property type="entry name" value="CARBOHYDRATE SULFOTRANSFERASE 6"/>
    <property type="match status" value="1"/>
</dbReference>
<dbReference type="Pfam" id="PF00685">
    <property type="entry name" value="Sulfotransfer_1"/>
    <property type="match status" value="1"/>
</dbReference>
<dbReference type="SUPFAM" id="SSF52540">
    <property type="entry name" value="P-loop containing nucleoside triphosphate hydrolases"/>
    <property type="match status" value="1"/>
</dbReference>
<evidence type="ECO:0000313" key="3">
    <source>
        <dbReference type="EMBL" id="CAL1592423.1"/>
    </source>
</evidence>
<dbReference type="GO" id="GO:0001517">
    <property type="term" value="F:N-acetylglucosamine 6-O-sulfotransferase activity"/>
    <property type="evidence" value="ECO:0007669"/>
    <property type="project" value="TreeGrafter"/>
</dbReference>
<gene>
    <name evidence="3" type="ORF">KC01_LOCUS21674</name>
</gene>
<evidence type="ECO:0000259" key="2">
    <source>
        <dbReference type="Pfam" id="PF00685"/>
    </source>
</evidence>
<dbReference type="GO" id="GO:0006790">
    <property type="term" value="P:sulfur compound metabolic process"/>
    <property type="evidence" value="ECO:0007669"/>
    <property type="project" value="TreeGrafter"/>
</dbReference>